<feature type="domain" description="Glucose/Sorbosone dehydrogenase" evidence="2">
    <location>
        <begin position="78"/>
        <end position="413"/>
    </location>
</feature>
<feature type="signal peptide" evidence="1">
    <location>
        <begin position="1"/>
        <end position="24"/>
    </location>
</feature>
<dbReference type="Pfam" id="PF07995">
    <property type="entry name" value="GSDH"/>
    <property type="match status" value="1"/>
</dbReference>
<dbReference type="STRING" id="860235.AOZ06_09220"/>
<sequence length="764" mass="82745">MRPRCLIATVPLVLSALLAPPALADDLPVIDPIPEKPITSGIALVLDEVITMPRSEPAPPVTDARLRRHARINHFGELPDSSGRMYVPDLNGKLYLVKAGRSAEYLDVGAATGPDFFNNKGMGSGFGFVAFHPDFARNGRFYTTHTEARDALTTKPADYDQPGTIVIQSVLTEWTATDPKAAAFSGTRREMLRVGFTGFTHAIQQIDFNPTALRHQEDYGKLYVAVGDGGRGISSNDPQNLALPHGKMLRIDPAGRDSANGKYGIPVRNPFVGKPGAMGEVYAYGFRDPHRFSWDTVTRRMYLGSIGEHEIESVYEVRAGDNFGWSDREGPFVYKRTDRCNLYRLPDNDAQFGYVYPVAAYDHDPPPGFPCTADSGHAVAGGFVYRGSRIPELGGKYVFGDLVDGKLFYTNAAEMRRGGKLAPLHQLSVTDSSGRPMTMQDMAGDRRTDIRFGTNNAGDLFVLAKANGKIWKVTGTRPLPDVYPSLAGNLVARYDFEHPVAGNPAKEADTGRSGTPIDLVNGGEQARVADGAYRGSQYSLQTKQVNPLTPGNDDWKAGTYSATGVASLRAFNSARQTTVMGWVKMTGPNPSPNSNSANPGDFYGAIGIAGVLTGNSDGHAVRALLELIEVDGVMKVVALGRRIDGSASQTFAATEDWRTILPRDQWVFLAATFDFNTGKMALYKNGKALPGSYVVAGDPWGVGTGQGPYAASPTDPRGFKIGGSFPQDTREGNPCDCRFDNLMFLDRALEPWEIHSQYAVTSSS</sequence>
<dbReference type="InterPro" id="IPR011042">
    <property type="entry name" value="6-blade_b-propeller_TolB-like"/>
</dbReference>
<dbReference type="AlphaFoldDB" id="A0A0N9HXV3"/>
<dbReference type="PANTHER" id="PTHR19328:SF75">
    <property type="entry name" value="ALDOSE SUGAR DEHYDROGENASE YLII"/>
    <property type="match status" value="1"/>
</dbReference>
<name>A0A0N9HXV3_9PSEU</name>
<dbReference type="EMBL" id="CP012752">
    <property type="protein sequence ID" value="ALG07082.1"/>
    <property type="molecule type" value="Genomic_DNA"/>
</dbReference>
<dbReference type="PANTHER" id="PTHR19328">
    <property type="entry name" value="HEDGEHOG-INTERACTING PROTEIN"/>
    <property type="match status" value="1"/>
</dbReference>
<dbReference type="KEGG" id="kphy:AOZ06_09220"/>
<dbReference type="OrthoDB" id="9770043at2"/>
<feature type="chain" id="PRO_5006035611" description="Glucose/Sorbosone dehydrogenase domain-containing protein" evidence="1">
    <location>
        <begin position="25"/>
        <end position="764"/>
    </location>
</feature>
<protein>
    <recommendedName>
        <fullName evidence="2">Glucose/Sorbosone dehydrogenase domain-containing protein</fullName>
    </recommendedName>
</protein>
<dbReference type="InterPro" id="IPR012938">
    <property type="entry name" value="Glc/Sorbosone_DH"/>
</dbReference>
<accession>A0A0N9HXV3</accession>
<organism evidence="3 4">
    <name type="scientific">Kibdelosporangium phytohabitans</name>
    <dbReference type="NCBI Taxonomy" id="860235"/>
    <lineage>
        <taxon>Bacteria</taxon>
        <taxon>Bacillati</taxon>
        <taxon>Actinomycetota</taxon>
        <taxon>Actinomycetes</taxon>
        <taxon>Pseudonocardiales</taxon>
        <taxon>Pseudonocardiaceae</taxon>
        <taxon>Kibdelosporangium</taxon>
    </lineage>
</organism>
<dbReference type="Gene3D" id="2.60.120.200">
    <property type="match status" value="1"/>
</dbReference>
<evidence type="ECO:0000313" key="3">
    <source>
        <dbReference type="EMBL" id="ALG07082.1"/>
    </source>
</evidence>
<evidence type="ECO:0000256" key="1">
    <source>
        <dbReference type="SAM" id="SignalP"/>
    </source>
</evidence>
<dbReference type="SUPFAM" id="SSF49899">
    <property type="entry name" value="Concanavalin A-like lectins/glucanases"/>
    <property type="match status" value="1"/>
</dbReference>
<proteinExistence type="predicted"/>
<dbReference type="SUPFAM" id="SSF50952">
    <property type="entry name" value="Soluble quinoprotein glucose dehydrogenase"/>
    <property type="match status" value="1"/>
</dbReference>
<reference evidence="3 4" key="1">
    <citation type="submission" date="2015-07" db="EMBL/GenBank/DDBJ databases">
        <title>Genome sequencing of Kibdelosporangium phytohabitans.</title>
        <authorList>
            <person name="Qin S."/>
            <person name="Xing K."/>
        </authorList>
    </citation>
    <scope>NUCLEOTIDE SEQUENCE [LARGE SCALE GENOMIC DNA]</scope>
    <source>
        <strain evidence="3 4">KLBMP1111</strain>
    </source>
</reference>
<evidence type="ECO:0000259" key="2">
    <source>
        <dbReference type="Pfam" id="PF07995"/>
    </source>
</evidence>
<gene>
    <name evidence="3" type="ORF">AOZ06_09220</name>
</gene>
<keyword evidence="1" id="KW-0732">Signal</keyword>
<dbReference type="InterPro" id="IPR013320">
    <property type="entry name" value="ConA-like_dom_sf"/>
</dbReference>
<evidence type="ECO:0000313" key="4">
    <source>
        <dbReference type="Proteomes" id="UP000063699"/>
    </source>
</evidence>
<keyword evidence="4" id="KW-1185">Reference proteome</keyword>
<dbReference type="InterPro" id="IPR011041">
    <property type="entry name" value="Quinoprot_gluc/sorb_DH_b-prop"/>
</dbReference>
<dbReference type="Proteomes" id="UP000063699">
    <property type="component" value="Chromosome"/>
</dbReference>
<dbReference type="Gene3D" id="2.120.10.30">
    <property type="entry name" value="TolB, C-terminal domain"/>
    <property type="match status" value="1"/>
</dbReference>